<proteinExistence type="predicted"/>
<feature type="transmembrane region" description="Helical" evidence="1">
    <location>
        <begin position="12"/>
        <end position="35"/>
    </location>
</feature>
<name>A0A2V4C1K4_9FLAO</name>
<keyword evidence="1" id="KW-0472">Membrane</keyword>
<evidence type="ECO:0000256" key="1">
    <source>
        <dbReference type="SAM" id="Phobius"/>
    </source>
</evidence>
<sequence length="162" mass="19333">MKETLKEIPLVIFLLIISIPLLILFFPVILVYFIFDYFRKKSFKKKYQDYLLLIEGKKFFCYNTRKNNHHYIEKNIVGKLSKDIEYVFLEGRNLKSELPKEYISHMLFNVSDRKGFPYLIKITNGKAIDKSISSQFYNFKSQNKNPEDLIILINNSFDNLKP</sequence>
<gene>
    <name evidence="2" type="ORF">DMB68_15035</name>
</gene>
<reference evidence="2 3" key="1">
    <citation type="submission" date="2018-05" db="EMBL/GenBank/DDBJ databases">
        <title>Flavobacterium sp. strain IMCC34758, incomplete genome.</title>
        <authorList>
            <person name="Joung Y."/>
        </authorList>
    </citation>
    <scope>NUCLEOTIDE SEQUENCE [LARGE SCALE GENOMIC DNA]</scope>
    <source>
        <strain evidence="2 3">IMCC34758</strain>
    </source>
</reference>
<dbReference type="Proteomes" id="UP000247681">
    <property type="component" value="Unassembled WGS sequence"/>
</dbReference>
<accession>A0A2V4C1K4</accession>
<dbReference type="RefSeq" id="WP_110347480.1">
    <property type="nucleotide sequence ID" value="NZ_QJHL01000003.1"/>
</dbReference>
<keyword evidence="3" id="KW-1185">Reference proteome</keyword>
<evidence type="ECO:0000313" key="3">
    <source>
        <dbReference type="Proteomes" id="UP000247681"/>
    </source>
</evidence>
<dbReference type="AlphaFoldDB" id="A0A2V4C1K4"/>
<keyword evidence="1" id="KW-0812">Transmembrane</keyword>
<keyword evidence="1" id="KW-1133">Transmembrane helix</keyword>
<dbReference type="OrthoDB" id="882541at2"/>
<comment type="caution">
    <text evidence="2">The sequence shown here is derived from an EMBL/GenBank/DDBJ whole genome shotgun (WGS) entry which is preliminary data.</text>
</comment>
<organism evidence="2 3">
    <name type="scientific">Flavobacterium hydrophilum</name>
    <dbReference type="NCBI Taxonomy" id="2211445"/>
    <lineage>
        <taxon>Bacteria</taxon>
        <taxon>Pseudomonadati</taxon>
        <taxon>Bacteroidota</taxon>
        <taxon>Flavobacteriia</taxon>
        <taxon>Flavobacteriales</taxon>
        <taxon>Flavobacteriaceae</taxon>
        <taxon>Flavobacterium</taxon>
    </lineage>
</organism>
<protein>
    <submittedName>
        <fullName evidence="2">Uncharacterized protein</fullName>
    </submittedName>
</protein>
<dbReference type="EMBL" id="QJHL01000003">
    <property type="protein sequence ID" value="PXY44762.1"/>
    <property type="molecule type" value="Genomic_DNA"/>
</dbReference>
<evidence type="ECO:0000313" key="2">
    <source>
        <dbReference type="EMBL" id="PXY44762.1"/>
    </source>
</evidence>